<feature type="transmembrane region" description="Helical" evidence="1">
    <location>
        <begin position="174"/>
        <end position="191"/>
    </location>
</feature>
<feature type="transmembrane region" description="Helical" evidence="1">
    <location>
        <begin position="211"/>
        <end position="230"/>
    </location>
</feature>
<feature type="transmembrane region" description="Helical" evidence="1">
    <location>
        <begin position="286"/>
        <end position="305"/>
    </location>
</feature>
<feature type="transmembrane region" description="Helical" evidence="1">
    <location>
        <begin position="242"/>
        <end position="266"/>
    </location>
</feature>
<keyword evidence="1" id="KW-0812">Transmembrane</keyword>
<dbReference type="Pfam" id="PF01757">
    <property type="entry name" value="Acyl_transf_3"/>
    <property type="match status" value="1"/>
</dbReference>
<dbReference type="InterPro" id="IPR002656">
    <property type="entry name" value="Acyl_transf_3_dom"/>
</dbReference>
<dbReference type="InterPro" id="IPR050879">
    <property type="entry name" value="Acyltransferase_3"/>
</dbReference>
<dbReference type="AlphaFoldDB" id="A0A6J7NEJ7"/>
<sequence length="405" mass="44665">MTVFIRQLTGVRFVAAFWVLMYHFQAPLATLGLLVPVVSDVLRVGRLGVDLFFALSGFILTYTYVHKLGPAFKGSAAATFLWLRLARIWPVHFVMLNVAGLALLAQSKVTGSALARDWLNPVDYLKNVFLVQEWGANPQRGWNFVAWSLSMEWLAYLLFPLLALVLWRLRDRMPLGGLALVWVAVLLPLVVYGTGQSDPYYTDNWGSTIRILTEFTAGAVTYLVVARLIANGGGEPSERARRLSGALAVACPVVIVLGCVVLNRVAAFQPPVPATVSPDAEALPPYYHLWLVPVLIVWIGALALARNGVTRFLSTDRLVLGGFISYSLYMTHLVWYGLWRAAMKAVGISGGILYAAGFVALVLGAVIIAWLMWRFIEEPAREWMRSRVGVRAKPAGEETTHPARG</sequence>
<feature type="transmembrane region" description="Helical" evidence="1">
    <location>
        <begin position="144"/>
        <end position="167"/>
    </location>
</feature>
<feature type="transmembrane region" description="Helical" evidence="1">
    <location>
        <begin position="47"/>
        <end position="65"/>
    </location>
</feature>
<protein>
    <submittedName>
        <fullName evidence="3">Unannotated protein</fullName>
    </submittedName>
</protein>
<dbReference type="GO" id="GO:0016020">
    <property type="term" value="C:membrane"/>
    <property type="evidence" value="ECO:0007669"/>
    <property type="project" value="TreeGrafter"/>
</dbReference>
<dbReference type="PANTHER" id="PTHR23028:SF53">
    <property type="entry name" value="ACYL_TRANSF_3 DOMAIN-CONTAINING PROTEIN"/>
    <property type="match status" value="1"/>
</dbReference>
<dbReference type="EMBL" id="CAFBOZ010000003">
    <property type="protein sequence ID" value="CAB4990938.1"/>
    <property type="molecule type" value="Genomic_DNA"/>
</dbReference>
<proteinExistence type="predicted"/>
<keyword evidence="1" id="KW-0472">Membrane</keyword>
<reference evidence="3" key="1">
    <citation type="submission" date="2020-05" db="EMBL/GenBank/DDBJ databases">
        <authorList>
            <person name="Chiriac C."/>
            <person name="Salcher M."/>
            <person name="Ghai R."/>
            <person name="Kavagutti S V."/>
        </authorList>
    </citation>
    <scope>NUCLEOTIDE SEQUENCE</scope>
</reference>
<gene>
    <name evidence="3" type="ORF">UFOPK3992_00038</name>
</gene>
<feature type="transmembrane region" description="Helical" evidence="1">
    <location>
        <begin position="351"/>
        <end position="376"/>
    </location>
</feature>
<feature type="transmembrane region" description="Helical" evidence="1">
    <location>
        <begin position="317"/>
        <end position="339"/>
    </location>
</feature>
<feature type="transmembrane region" description="Helical" evidence="1">
    <location>
        <begin position="12"/>
        <end position="35"/>
    </location>
</feature>
<dbReference type="GO" id="GO:0009103">
    <property type="term" value="P:lipopolysaccharide biosynthetic process"/>
    <property type="evidence" value="ECO:0007669"/>
    <property type="project" value="TreeGrafter"/>
</dbReference>
<keyword evidence="1" id="KW-1133">Transmembrane helix</keyword>
<dbReference type="PANTHER" id="PTHR23028">
    <property type="entry name" value="ACETYLTRANSFERASE"/>
    <property type="match status" value="1"/>
</dbReference>
<dbReference type="GO" id="GO:0016747">
    <property type="term" value="F:acyltransferase activity, transferring groups other than amino-acyl groups"/>
    <property type="evidence" value="ECO:0007669"/>
    <property type="project" value="InterPro"/>
</dbReference>
<evidence type="ECO:0000259" key="2">
    <source>
        <dbReference type="Pfam" id="PF01757"/>
    </source>
</evidence>
<feature type="transmembrane region" description="Helical" evidence="1">
    <location>
        <begin position="86"/>
        <end position="105"/>
    </location>
</feature>
<evidence type="ECO:0000313" key="3">
    <source>
        <dbReference type="EMBL" id="CAB4990938.1"/>
    </source>
</evidence>
<feature type="domain" description="Acyltransferase 3" evidence="2">
    <location>
        <begin position="7"/>
        <end position="374"/>
    </location>
</feature>
<name>A0A6J7NEJ7_9ZZZZ</name>
<evidence type="ECO:0000256" key="1">
    <source>
        <dbReference type="SAM" id="Phobius"/>
    </source>
</evidence>
<accession>A0A6J7NEJ7</accession>
<organism evidence="3">
    <name type="scientific">freshwater metagenome</name>
    <dbReference type="NCBI Taxonomy" id="449393"/>
    <lineage>
        <taxon>unclassified sequences</taxon>
        <taxon>metagenomes</taxon>
        <taxon>ecological metagenomes</taxon>
    </lineage>
</organism>